<dbReference type="NCBIfam" id="TIGR04089">
    <property type="entry name" value="exp_by_SipW_III"/>
    <property type="match status" value="1"/>
</dbReference>
<dbReference type="InterPro" id="IPR024006">
    <property type="entry name" value="Alt_signal_exp_actinobact"/>
</dbReference>
<keyword evidence="1" id="KW-0732">Signal</keyword>
<comment type="caution">
    <text evidence="2">The sequence shown here is derived from an EMBL/GenBank/DDBJ whole genome shotgun (WGS) entry which is preliminary data.</text>
</comment>
<feature type="chain" id="PRO_5046296681" description="Alternate-type signal peptide domain-containing protein" evidence="1">
    <location>
        <begin position="27"/>
        <end position="194"/>
    </location>
</feature>
<dbReference type="Proteomes" id="UP001501079">
    <property type="component" value="Unassembled WGS sequence"/>
</dbReference>
<keyword evidence="3" id="KW-1185">Reference proteome</keyword>
<name>A0ABP8A0B2_9MICO</name>
<reference evidence="3" key="1">
    <citation type="journal article" date="2019" name="Int. J. Syst. Evol. Microbiol.">
        <title>The Global Catalogue of Microorganisms (GCM) 10K type strain sequencing project: providing services to taxonomists for standard genome sequencing and annotation.</title>
        <authorList>
            <consortium name="The Broad Institute Genomics Platform"/>
            <consortium name="The Broad Institute Genome Sequencing Center for Infectious Disease"/>
            <person name="Wu L."/>
            <person name="Ma J."/>
        </authorList>
    </citation>
    <scope>NUCLEOTIDE SEQUENCE [LARGE SCALE GENOMIC DNA]</scope>
    <source>
        <strain evidence="3">JCM 17591</strain>
    </source>
</reference>
<feature type="signal peptide" evidence="1">
    <location>
        <begin position="1"/>
        <end position="26"/>
    </location>
</feature>
<evidence type="ECO:0000313" key="2">
    <source>
        <dbReference type="EMBL" id="GAA4174831.1"/>
    </source>
</evidence>
<evidence type="ECO:0000256" key="1">
    <source>
        <dbReference type="SAM" id="SignalP"/>
    </source>
</evidence>
<sequence>MNKLIKGAVTGAAGIALLLGGAGTFAAWNANTSIATGKVATGHLGVQLTPNSSASWTDLTGGGAGTPITDVNDYVFAPGDHIQLKQNVTVTAQGNNLTGKLSATIPAATDLSGLTVTASFDTSAGSKVTAHTTGGVIDYYTIDASDGAATSFVVPVTVDVTLPAASDNTTMNKSDIDLSTILISLKELAPVPAS</sequence>
<dbReference type="RefSeq" id="WP_344753797.1">
    <property type="nucleotide sequence ID" value="NZ_BAABBW010000003.1"/>
</dbReference>
<organism evidence="2 3">
    <name type="scientific">Gryllotalpicola koreensis</name>
    <dbReference type="NCBI Taxonomy" id="993086"/>
    <lineage>
        <taxon>Bacteria</taxon>
        <taxon>Bacillati</taxon>
        <taxon>Actinomycetota</taxon>
        <taxon>Actinomycetes</taxon>
        <taxon>Micrococcales</taxon>
        <taxon>Microbacteriaceae</taxon>
        <taxon>Gryllotalpicola</taxon>
    </lineage>
</organism>
<evidence type="ECO:0000313" key="3">
    <source>
        <dbReference type="Proteomes" id="UP001501079"/>
    </source>
</evidence>
<evidence type="ECO:0008006" key="4">
    <source>
        <dbReference type="Google" id="ProtNLM"/>
    </source>
</evidence>
<dbReference type="NCBIfam" id="TIGR04088">
    <property type="entry name" value="cognate_SipW"/>
    <property type="match status" value="1"/>
</dbReference>
<dbReference type="InterPro" id="IPR023833">
    <property type="entry name" value="Signal_pept_SipW-depend-type"/>
</dbReference>
<dbReference type="EMBL" id="BAABBW010000003">
    <property type="protein sequence ID" value="GAA4174831.1"/>
    <property type="molecule type" value="Genomic_DNA"/>
</dbReference>
<gene>
    <name evidence="2" type="ORF">GCM10022287_19290</name>
</gene>
<accession>A0ABP8A0B2</accession>
<proteinExistence type="predicted"/>
<protein>
    <recommendedName>
        <fullName evidence="4">Alternate-type signal peptide domain-containing protein</fullName>
    </recommendedName>
</protein>